<comment type="similarity">
    <text evidence="1">Belongs to the 5'-AMP-activated protein kinase beta subunit family.</text>
</comment>
<feature type="compositionally biased region" description="Polar residues" evidence="2">
    <location>
        <begin position="59"/>
        <end position="81"/>
    </location>
</feature>
<feature type="region of interest" description="Disordered" evidence="2">
    <location>
        <begin position="171"/>
        <end position="199"/>
    </location>
</feature>
<evidence type="ECO:0000256" key="2">
    <source>
        <dbReference type="SAM" id="MobiDB-lite"/>
    </source>
</evidence>
<organism evidence="4 5">
    <name type="scientific">Hohenbuehelia grisea</name>
    <dbReference type="NCBI Taxonomy" id="104357"/>
    <lineage>
        <taxon>Eukaryota</taxon>
        <taxon>Fungi</taxon>
        <taxon>Dikarya</taxon>
        <taxon>Basidiomycota</taxon>
        <taxon>Agaricomycotina</taxon>
        <taxon>Agaricomycetes</taxon>
        <taxon>Agaricomycetidae</taxon>
        <taxon>Agaricales</taxon>
        <taxon>Pleurotineae</taxon>
        <taxon>Pleurotaceae</taxon>
        <taxon>Hohenbuehelia</taxon>
    </lineage>
</organism>
<dbReference type="EMBL" id="JASNQZ010000014">
    <property type="protein sequence ID" value="KAL0947903.1"/>
    <property type="molecule type" value="Genomic_DNA"/>
</dbReference>
<dbReference type="PANTHER" id="PTHR10343">
    <property type="entry name" value="5'-AMP-ACTIVATED PROTEIN KINASE , BETA SUBUNIT"/>
    <property type="match status" value="1"/>
</dbReference>
<feature type="compositionally biased region" description="Low complexity" evidence="2">
    <location>
        <begin position="320"/>
        <end position="332"/>
    </location>
</feature>
<accession>A0ABR3IX98</accession>
<feature type="compositionally biased region" description="Polar residues" evidence="2">
    <location>
        <begin position="495"/>
        <end position="526"/>
    </location>
</feature>
<dbReference type="InterPro" id="IPR006828">
    <property type="entry name" value="ASC_dom"/>
</dbReference>
<dbReference type="SUPFAM" id="SSF81296">
    <property type="entry name" value="E set domains"/>
    <property type="match status" value="1"/>
</dbReference>
<dbReference type="Proteomes" id="UP001556367">
    <property type="component" value="Unassembled WGS sequence"/>
</dbReference>
<feature type="compositionally biased region" description="Low complexity" evidence="2">
    <location>
        <begin position="537"/>
        <end position="574"/>
    </location>
</feature>
<dbReference type="PANTHER" id="PTHR10343:SF84">
    <property type="entry name" value="5'-AMP-ACTIVATED PROTEIN KINASE SUBUNIT BETA-1"/>
    <property type="match status" value="1"/>
</dbReference>
<evidence type="ECO:0000313" key="4">
    <source>
        <dbReference type="EMBL" id="KAL0947903.1"/>
    </source>
</evidence>
<comment type="caution">
    <text evidence="4">The sequence shown here is derived from an EMBL/GenBank/DDBJ whole genome shotgun (WGS) entry which is preliminary data.</text>
</comment>
<reference evidence="5" key="1">
    <citation type="submission" date="2024-06" db="EMBL/GenBank/DDBJ databases">
        <title>Multi-omics analyses provide insights into the biosynthesis of the anticancer antibiotic pleurotin in Hohenbuehelia grisea.</title>
        <authorList>
            <person name="Weaver J.A."/>
            <person name="Alberti F."/>
        </authorList>
    </citation>
    <scope>NUCLEOTIDE SEQUENCE [LARGE SCALE GENOMIC DNA]</scope>
    <source>
        <strain evidence="5">T-177</strain>
    </source>
</reference>
<dbReference type="InterPro" id="IPR014756">
    <property type="entry name" value="Ig_E-set"/>
</dbReference>
<feature type="region of interest" description="Disordered" evidence="2">
    <location>
        <begin position="1"/>
        <end position="86"/>
    </location>
</feature>
<feature type="compositionally biased region" description="Basic and acidic residues" evidence="2">
    <location>
        <begin position="441"/>
        <end position="494"/>
    </location>
</feature>
<dbReference type="Pfam" id="PF16561">
    <property type="entry name" value="AMPK1_CBM"/>
    <property type="match status" value="1"/>
</dbReference>
<feature type="domain" description="Association with the SNF1 complex (ASC)" evidence="3">
    <location>
        <begin position="352"/>
        <end position="635"/>
    </location>
</feature>
<dbReference type="SMART" id="SM01010">
    <property type="entry name" value="AMPKBI"/>
    <property type="match status" value="1"/>
</dbReference>
<dbReference type="InterPro" id="IPR050827">
    <property type="entry name" value="CRP1_MDG1_kinase"/>
</dbReference>
<dbReference type="InterPro" id="IPR013783">
    <property type="entry name" value="Ig-like_fold"/>
</dbReference>
<feature type="region of interest" description="Disordered" evidence="2">
    <location>
        <begin position="304"/>
        <end position="355"/>
    </location>
</feature>
<protein>
    <recommendedName>
        <fullName evidence="3">Association with the SNF1 complex (ASC) domain-containing protein</fullName>
    </recommendedName>
</protein>
<dbReference type="SUPFAM" id="SSF160219">
    <property type="entry name" value="AMPKBI-like"/>
    <property type="match status" value="1"/>
</dbReference>
<feature type="compositionally biased region" description="Low complexity" evidence="2">
    <location>
        <begin position="188"/>
        <end position="199"/>
    </location>
</feature>
<evidence type="ECO:0000313" key="5">
    <source>
        <dbReference type="Proteomes" id="UP001556367"/>
    </source>
</evidence>
<name>A0ABR3IX98_9AGAR</name>
<proteinExistence type="inferred from homology"/>
<dbReference type="Gene3D" id="2.60.40.10">
    <property type="entry name" value="Immunoglobulins"/>
    <property type="match status" value="1"/>
</dbReference>
<dbReference type="InterPro" id="IPR032640">
    <property type="entry name" value="AMPK1_CBM"/>
</dbReference>
<feature type="region of interest" description="Disordered" evidence="2">
    <location>
        <begin position="414"/>
        <end position="589"/>
    </location>
</feature>
<feature type="compositionally biased region" description="Low complexity" evidence="2">
    <location>
        <begin position="10"/>
        <end position="21"/>
    </location>
</feature>
<keyword evidence="5" id="KW-1185">Reference proteome</keyword>
<dbReference type="InterPro" id="IPR037256">
    <property type="entry name" value="ASC_dom_sf"/>
</dbReference>
<dbReference type="CDD" id="cd02859">
    <property type="entry name" value="E_set_AMPKbeta_like_N"/>
    <property type="match status" value="1"/>
</dbReference>
<evidence type="ECO:0000259" key="3">
    <source>
        <dbReference type="SMART" id="SM01010"/>
    </source>
</evidence>
<gene>
    <name evidence="4" type="ORF">HGRIS_010538</name>
</gene>
<feature type="compositionally biased region" description="Low complexity" evidence="2">
    <location>
        <begin position="340"/>
        <end position="351"/>
    </location>
</feature>
<dbReference type="Pfam" id="PF04739">
    <property type="entry name" value="AMPKBI"/>
    <property type="match status" value="1"/>
</dbReference>
<sequence length="635" mass="68623">MGNANSNANSLLKPRPSSSSPKPEDGKAPHKSLRQKKKSLELPDLASLGLTPAIRHPPTHSTPINIPAHTNQSDNNGTEPSQRPALPADFSAADVTAYPYPRNRTSSRTYRVRNDTRDFYAHPYRGRSGYTQTNNPVSIASALNLPPQKEEDPNQPYVEEIIYSTIPIALPKPETIDSPDETSPMTPEPEAGGEPVPVEITWRGGGQTVVMARAGDDEWQGRQPMEQDTDEPTTFRATVFLLPGTHHLRFLVDEQWRVADDMPTAVDDQGTLANYVAVTAPVVATTPTPTLTLPSVRVTQANTAPALPRVQPQTGPSFWSSNSDDSSSSYPSRYHHHHPAQQTSPSASASHKPPPAAVWTDVIPLELIEAAREEEAYLAASSATHQTGFIPAPNIPPAPALPRHLDRLILNGRSPGVGVIGGRRDGRTTPGAASSHSGSGGRRERDRDRDGRKEREKDRDGKEKEGRERDRDGGRERSTRRRDRERERERDRDSTPTAHTTMPSVPQVPTSAQAFSSGAAPSTETPTRVPLPPSPNPDAAAASSSNANGTLAPTSSSTQPSATTPTPAPSTALPMHLDPFQDGPGLADDTSVLPVPSHVVLQHLSTSAIRNGVLAVGTTNRYRKKFMTVVYYKPT</sequence>
<evidence type="ECO:0000256" key="1">
    <source>
        <dbReference type="ARBA" id="ARBA00010926"/>
    </source>
</evidence>
<dbReference type="Gene3D" id="6.20.250.60">
    <property type="match status" value="1"/>
</dbReference>